<gene>
    <name evidence="9" type="ORF">HS096_01915</name>
</gene>
<dbReference type="Gene3D" id="2.130.10.130">
    <property type="entry name" value="Integrin alpha, N-terminal"/>
    <property type="match status" value="1"/>
</dbReference>
<dbReference type="Proteomes" id="UP000710385">
    <property type="component" value="Unassembled WGS sequence"/>
</dbReference>
<evidence type="ECO:0000256" key="1">
    <source>
        <dbReference type="ARBA" id="ARBA00004752"/>
    </source>
</evidence>
<evidence type="ECO:0000256" key="7">
    <source>
        <dbReference type="PROSITE-ProRule" id="PRU01373"/>
    </source>
</evidence>
<sequence>MKRTAIIGPLLLLALFVSGMPPVRAAAIRPVPVRPEHARTAEVSLWRSAFTERQRFSTFEAAHVQGAFLAAGDMDGDGVEELIVGAGPNRSPEVRIYSSGGELLKSFRAYPEWFKGGVRVAAGDMDGDGKTEIVTAPGPGIAPQINIFNAEGIQVLKGGAHAYQKEFQGGAHVAVYDLNGDGKAEIVTAPGPGGGPHVRIFNEAMQNLGMDFFAFDENMRDGITLAIMRTPSGPQIVVGIESWQKPFVRRFLPVDGGAELQKEFQPFPDSWRAGVTLAAYDFDGDGVDELAIAGNGGTPPEVRIVDMFGTPFGAYLLHDPTYRGGLSMAQITRAGGGKELATVAVAPVVVSPRMEEKFIEVNLTEQRLYAYERGRIARTFLISSGLKKYPTPELETTVLEKIFVKDYKWIYGPGNPDNYFLPNVKYNLRIFGPFYIHYAYWHNNFGYRMSHGCINAGKADAEWIYNWADVGTPVITHS</sequence>
<protein>
    <submittedName>
        <fullName evidence="9">FG-GAP repeat protein</fullName>
    </submittedName>
</protein>
<dbReference type="PANTHER" id="PTHR30582">
    <property type="entry name" value="L,D-TRANSPEPTIDASE"/>
    <property type="match status" value="1"/>
</dbReference>
<dbReference type="SUPFAM" id="SSF69318">
    <property type="entry name" value="Integrin alpha N-terminal domain"/>
    <property type="match status" value="1"/>
</dbReference>
<proteinExistence type="predicted"/>
<feature type="active site" description="Nucleophile" evidence="7">
    <location>
        <position position="453"/>
    </location>
</feature>
<dbReference type="AlphaFoldDB" id="A0A928Y5H7"/>
<dbReference type="InterPro" id="IPR038063">
    <property type="entry name" value="Transpep_catalytic_dom"/>
</dbReference>
<evidence type="ECO:0000313" key="9">
    <source>
        <dbReference type="EMBL" id="MBE7525128.1"/>
    </source>
</evidence>
<evidence type="ECO:0000259" key="8">
    <source>
        <dbReference type="PROSITE" id="PS52029"/>
    </source>
</evidence>
<dbReference type="GO" id="GO:0071972">
    <property type="term" value="F:peptidoglycan L,D-transpeptidase activity"/>
    <property type="evidence" value="ECO:0007669"/>
    <property type="project" value="TreeGrafter"/>
</dbReference>
<dbReference type="Pfam" id="PF13517">
    <property type="entry name" value="FG-GAP_3"/>
    <property type="match status" value="1"/>
</dbReference>
<evidence type="ECO:0000256" key="2">
    <source>
        <dbReference type="ARBA" id="ARBA00022679"/>
    </source>
</evidence>
<feature type="active site" description="Proton donor/acceptor" evidence="7">
    <location>
        <position position="437"/>
    </location>
</feature>
<keyword evidence="2" id="KW-0808">Transferase</keyword>
<evidence type="ECO:0000256" key="4">
    <source>
        <dbReference type="ARBA" id="ARBA00022960"/>
    </source>
</evidence>
<dbReference type="GO" id="GO:0071555">
    <property type="term" value="P:cell wall organization"/>
    <property type="evidence" value="ECO:0007669"/>
    <property type="project" value="UniProtKB-UniRule"/>
</dbReference>
<dbReference type="SUPFAM" id="SSF141523">
    <property type="entry name" value="L,D-transpeptidase catalytic domain-like"/>
    <property type="match status" value="1"/>
</dbReference>
<accession>A0A928Y5H7</accession>
<keyword evidence="4 7" id="KW-0133">Cell shape</keyword>
<dbReference type="EMBL" id="JABTTY010000001">
    <property type="protein sequence ID" value="MBE7525128.1"/>
    <property type="molecule type" value="Genomic_DNA"/>
</dbReference>
<dbReference type="CDD" id="cd16913">
    <property type="entry name" value="YkuD_like"/>
    <property type="match status" value="1"/>
</dbReference>
<organism evidence="9 10">
    <name type="scientific">candidate division WWE3 bacterium</name>
    <dbReference type="NCBI Taxonomy" id="2053526"/>
    <lineage>
        <taxon>Bacteria</taxon>
        <taxon>Katanobacteria</taxon>
    </lineage>
</organism>
<keyword evidence="3" id="KW-0732">Signal</keyword>
<comment type="pathway">
    <text evidence="1 7">Cell wall biogenesis; peptidoglycan biosynthesis.</text>
</comment>
<evidence type="ECO:0000313" key="10">
    <source>
        <dbReference type="Proteomes" id="UP000710385"/>
    </source>
</evidence>
<evidence type="ECO:0000256" key="6">
    <source>
        <dbReference type="ARBA" id="ARBA00023316"/>
    </source>
</evidence>
<keyword evidence="6 7" id="KW-0961">Cell wall biogenesis/degradation</keyword>
<dbReference type="PANTHER" id="PTHR30582:SF2">
    <property type="entry name" value="L,D-TRANSPEPTIDASE YCIB-RELATED"/>
    <property type="match status" value="1"/>
</dbReference>
<dbReference type="PROSITE" id="PS52029">
    <property type="entry name" value="LD_TPASE"/>
    <property type="match status" value="1"/>
</dbReference>
<dbReference type="InterPro" id="IPR005490">
    <property type="entry name" value="LD_TPept_cat_dom"/>
</dbReference>
<dbReference type="GO" id="GO:0008360">
    <property type="term" value="P:regulation of cell shape"/>
    <property type="evidence" value="ECO:0007669"/>
    <property type="project" value="UniProtKB-UniRule"/>
</dbReference>
<dbReference type="Pfam" id="PF03734">
    <property type="entry name" value="YkuD"/>
    <property type="match status" value="1"/>
</dbReference>
<dbReference type="InterPro" id="IPR050979">
    <property type="entry name" value="LD-transpeptidase"/>
</dbReference>
<dbReference type="InterPro" id="IPR028994">
    <property type="entry name" value="Integrin_alpha_N"/>
</dbReference>
<reference evidence="9" key="1">
    <citation type="submission" date="2020-05" db="EMBL/GenBank/DDBJ databases">
        <title>High-Quality Genomes of Partial-Nitritation/Anammox System by Hierarchical Clustering Based Hybrid Assembly.</title>
        <authorList>
            <person name="Liu L."/>
            <person name="Wang Y."/>
            <person name="Che Y."/>
            <person name="Chen Y."/>
            <person name="Xia Y."/>
            <person name="Luo R."/>
            <person name="Cheng S.H."/>
            <person name="Zheng C."/>
            <person name="Zhang T."/>
        </authorList>
    </citation>
    <scope>NUCLEOTIDE SEQUENCE</scope>
    <source>
        <strain evidence="9">H1_PAT1</strain>
    </source>
</reference>
<dbReference type="GO" id="GO:0005576">
    <property type="term" value="C:extracellular region"/>
    <property type="evidence" value="ECO:0007669"/>
    <property type="project" value="TreeGrafter"/>
</dbReference>
<keyword evidence="5 7" id="KW-0573">Peptidoglycan synthesis</keyword>
<evidence type="ECO:0000256" key="3">
    <source>
        <dbReference type="ARBA" id="ARBA00022729"/>
    </source>
</evidence>
<feature type="domain" description="L,D-TPase catalytic" evidence="8">
    <location>
        <begin position="357"/>
        <end position="477"/>
    </location>
</feature>
<dbReference type="InterPro" id="IPR013517">
    <property type="entry name" value="FG-GAP"/>
</dbReference>
<evidence type="ECO:0000256" key="5">
    <source>
        <dbReference type="ARBA" id="ARBA00022984"/>
    </source>
</evidence>
<dbReference type="GO" id="GO:0016740">
    <property type="term" value="F:transferase activity"/>
    <property type="evidence" value="ECO:0007669"/>
    <property type="project" value="UniProtKB-KW"/>
</dbReference>
<name>A0A928Y5H7_UNCKA</name>
<comment type="caution">
    <text evidence="9">The sequence shown here is derived from an EMBL/GenBank/DDBJ whole genome shotgun (WGS) entry which is preliminary data.</text>
</comment>
<dbReference type="Gene3D" id="2.40.440.10">
    <property type="entry name" value="L,D-transpeptidase catalytic domain-like"/>
    <property type="match status" value="1"/>
</dbReference>
<dbReference type="GO" id="GO:0018104">
    <property type="term" value="P:peptidoglycan-protein cross-linking"/>
    <property type="evidence" value="ECO:0007669"/>
    <property type="project" value="TreeGrafter"/>
</dbReference>